<gene>
    <name evidence="1" type="ORF">OCBIM_22023939mg</name>
</gene>
<proteinExistence type="predicted"/>
<organism evidence="1">
    <name type="scientific">Octopus bimaculoides</name>
    <name type="common">California two-spotted octopus</name>
    <dbReference type="NCBI Taxonomy" id="37653"/>
    <lineage>
        <taxon>Eukaryota</taxon>
        <taxon>Metazoa</taxon>
        <taxon>Spiralia</taxon>
        <taxon>Lophotrochozoa</taxon>
        <taxon>Mollusca</taxon>
        <taxon>Cephalopoda</taxon>
        <taxon>Coleoidea</taxon>
        <taxon>Octopodiformes</taxon>
        <taxon>Octopoda</taxon>
        <taxon>Incirrata</taxon>
        <taxon>Octopodidae</taxon>
        <taxon>Octopus</taxon>
    </lineage>
</organism>
<reference evidence="1" key="1">
    <citation type="submission" date="2015-07" db="EMBL/GenBank/DDBJ databases">
        <title>MeaNS - Measles Nucleotide Surveillance Program.</title>
        <authorList>
            <person name="Tran T."/>
            <person name="Druce J."/>
        </authorList>
    </citation>
    <scope>NUCLEOTIDE SEQUENCE</scope>
    <source>
        <strain evidence="1">UCB-OBI-ISO-001</strain>
        <tissue evidence="1">Gonad</tissue>
    </source>
</reference>
<evidence type="ECO:0000313" key="1">
    <source>
        <dbReference type="EMBL" id="KOF98624.1"/>
    </source>
</evidence>
<name>A0A0L8IB54_OCTBM</name>
<dbReference type="AlphaFoldDB" id="A0A0L8IB54"/>
<sequence>MQSYCTMFCLLHCACGILSHLGYYFRQWVIHRNWQQNPCYMMQRQQSKTNETDEHLACFTVRNQILCLLLKQVLVPLEYFKQKSLYGRVIYPTRSHVETVKNYLAFYFGVSCEILKICPRN</sequence>
<accession>A0A0L8IB54</accession>
<protein>
    <submittedName>
        <fullName evidence="1">Uncharacterized protein</fullName>
    </submittedName>
</protein>
<dbReference type="EMBL" id="KQ416106">
    <property type="protein sequence ID" value="KOF98624.1"/>
    <property type="molecule type" value="Genomic_DNA"/>
</dbReference>